<feature type="domain" description="4Fe-4S ferredoxin-type" evidence="5">
    <location>
        <begin position="164"/>
        <end position="193"/>
    </location>
</feature>
<dbReference type="Pfam" id="PF01000">
    <property type="entry name" value="RNA_pol_A_bac"/>
    <property type="match status" value="1"/>
</dbReference>
<keyword evidence="4 6" id="KW-0548">Nucleotidyltransferase</keyword>
<keyword evidence="4" id="KW-0408">Iron</keyword>
<comment type="subcellular location">
    <subcellularLocation>
        <location evidence="4">Cytoplasm</location>
    </subcellularLocation>
</comment>
<dbReference type="InterPro" id="IPR011262">
    <property type="entry name" value="DNA-dir_RNA_pol_insert"/>
</dbReference>
<name>A0A7C3J2H4_9CREN</name>
<dbReference type="SMART" id="SM00662">
    <property type="entry name" value="RPOLD"/>
    <property type="match status" value="1"/>
</dbReference>
<dbReference type="Pfam" id="PF00037">
    <property type="entry name" value="Fer4"/>
    <property type="match status" value="1"/>
</dbReference>
<dbReference type="PANTHER" id="PTHR11800">
    <property type="entry name" value="DNA-DIRECTED RNA POLYMERASE"/>
    <property type="match status" value="1"/>
</dbReference>
<dbReference type="GO" id="GO:0051538">
    <property type="term" value="F:3 iron, 4 sulfur cluster binding"/>
    <property type="evidence" value="ECO:0007669"/>
    <property type="project" value="UniProtKB-KW"/>
</dbReference>
<dbReference type="GO" id="GO:0003899">
    <property type="term" value="F:DNA-directed RNA polymerase activity"/>
    <property type="evidence" value="ECO:0007669"/>
    <property type="project" value="UniProtKB-UniRule"/>
</dbReference>
<evidence type="ECO:0000256" key="1">
    <source>
        <dbReference type="ARBA" id="ARBA00022478"/>
    </source>
</evidence>
<dbReference type="GO" id="GO:0006351">
    <property type="term" value="P:DNA-templated transcription"/>
    <property type="evidence" value="ECO:0007669"/>
    <property type="project" value="UniProtKB-UniRule"/>
</dbReference>
<dbReference type="GO" id="GO:0046872">
    <property type="term" value="F:metal ion binding"/>
    <property type="evidence" value="ECO:0007669"/>
    <property type="project" value="UniProtKB-KW"/>
</dbReference>
<keyword evidence="4" id="KW-0411">Iron-sulfur</keyword>
<dbReference type="Gene3D" id="2.170.120.12">
    <property type="entry name" value="DNA-directed RNA polymerase, insert domain"/>
    <property type="match status" value="1"/>
</dbReference>
<dbReference type="GO" id="GO:0016491">
    <property type="term" value="F:oxidoreductase activity"/>
    <property type="evidence" value="ECO:0007669"/>
    <property type="project" value="UniProtKB-ARBA"/>
</dbReference>
<dbReference type="Gene3D" id="3.30.1360.10">
    <property type="entry name" value="RNA polymerase, RBP11-like subunit"/>
    <property type="match status" value="1"/>
</dbReference>
<evidence type="ECO:0000256" key="3">
    <source>
        <dbReference type="ARBA" id="ARBA00025804"/>
    </source>
</evidence>
<keyword evidence="4 6" id="KW-0808">Transferase</keyword>
<dbReference type="NCBIfam" id="NF001988">
    <property type="entry name" value="PRK00783.1"/>
    <property type="match status" value="1"/>
</dbReference>
<keyword evidence="4" id="KW-0003">3Fe-4S</keyword>
<keyword evidence="1 4" id="KW-0240">DNA-directed RNA polymerase</keyword>
<dbReference type="SUPFAM" id="SSF55257">
    <property type="entry name" value="RBP11-like subunits of RNA polymerase"/>
    <property type="match status" value="1"/>
</dbReference>
<dbReference type="GO" id="GO:0000428">
    <property type="term" value="C:DNA-directed RNA polymerase complex"/>
    <property type="evidence" value="ECO:0007669"/>
    <property type="project" value="UniProtKB-KW"/>
</dbReference>
<dbReference type="Pfam" id="PF01193">
    <property type="entry name" value="RNA_pol_L"/>
    <property type="match status" value="1"/>
</dbReference>
<dbReference type="InterPro" id="IPR017896">
    <property type="entry name" value="4Fe4S_Fe-S-bd"/>
</dbReference>
<dbReference type="PROSITE" id="PS00198">
    <property type="entry name" value="4FE4S_FER_1"/>
    <property type="match status" value="2"/>
</dbReference>
<dbReference type="EC" id="2.7.7.6" evidence="4"/>
<organism evidence="6">
    <name type="scientific">Candidatus Methanomethylicus mesodigestus</name>
    <dbReference type="NCBI Taxonomy" id="1867258"/>
    <lineage>
        <taxon>Archaea</taxon>
        <taxon>Thermoproteota</taxon>
        <taxon>Methanosuratincolia</taxon>
        <taxon>Candidatus Methanomethylicales</taxon>
        <taxon>Candidatus Methanomethylicaceae</taxon>
        <taxon>Candidatus Methanomethylicus</taxon>
    </lineage>
</organism>
<dbReference type="GO" id="GO:0046983">
    <property type="term" value="F:protein dimerization activity"/>
    <property type="evidence" value="ECO:0007669"/>
    <property type="project" value="InterPro"/>
</dbReference>
<dbReference type="InterPro" id="IPR036603">
    <property type="entry name" value="RBP11-like"/>
</dbReference>
<dbReference type="InterPro" id="IPR011263">
    <property type="entry name" value="DNA-dir_RNA_pol_RpoA/D/Rpb3"/>
</dbReference>
<gene>
    <name evidence="4" type="primary">rpo3</name>
    <name evidence="4" type="synonym">rpoD</name>
    <name evidence="6" type="ORF">ENS19_05170</name>
</gene>
<evidence type="ECO:0000313" key="6">
    <source>
        <dbReference type="EMBL" id="HFK20659.1"/>
    </source>
</evidence>
<evidence type="ECO:0000256" key="4">
    <source>
        <dbReference type="HAMAP-Rule" id="MF_00320"/>
    </source>
</evidence>
<comment type="cofactor">
    <cofactor evidence="4">
        <name>[3Fe-4S] cluster</name>
        <dbReference type="ChEBI" id="CHEBI:21137"/>
    </cofactor>
    <text evidence="4">Binds 1 [3Fe-4S] cluster.</text>
</comment>
<dbReference type="InterPro" id="IPR050518">
    <property type="entry name" value="Rpo3/RPB3_RNA_Pol_subunit"/>
</dbReference>
<comment type="similarity">
    <text evidence="3 4">Belongs to the archaeal Rpo3/eukaryotic RPB3 RNA polymerase subunit family.</text>
</comment>
<feature type="binding site" evidence="4">
    <location>
        <position position="209"/>
    </location>
    <ligand>
        <name>[3Fe-4S] cluster</name>
        <dbReference type="ChEBI" id="CHEBI:21137"/>
    </ligand>
</feature>
<dbReference type="EMBL" id="DSTX01000008">
    <property type="protein sequence ID" value="HFK20659.1"/>
    <property type="molecule type" value="Genomic_DNA"/>
</dbReference>
<comment type="function">
    <text evidence="4">DNA-dependent RNA polymerase (RNAP) catalyzes the transcription of DNA into RNA using the four ribonucleoside triphosphates as substrates.</text>
</comment>
<dbReference type="GO" id="GO:0003677">
    <property type="term" value="F:DNA binding"/>
    <property type="evidence" value="ECO:0007669"/>
    <property type="project" value="UniProtKB-UniRule"/>
</dbReference>
<accession>A0A7C3J2H4</accession>
<comment type="subunit">
    <text evidence="4">Part of the RNA polymerase complex.</text>
</comment>
<dbReference type="InterPro" id="IPR017900">
    <property type="entry name" value="4Fe4S_Fe_S_CS"/>
</dbReference>
<dbReference type="Gene3D" id="3.30.70.20">
    <property type="match status" value="1"/>
</dbReference>
<feature type="binding site" evidence="4">
    <location>
        <position position="203"/>
    </location>
    <ligand>
        <name>[3Fe-4S] cluster</name>
        <dbReference type="ChEBI" id="CHEBI:21137"/>
    </ligand>
</feature>
<evidence type="ECO:0000259" key="5">
    <source>
        <dbReference type="PROSITE" id="PS51379"/>
    </source>
</evidence>
<dbReference type="PROSITE" id="PS51379">
    <property type="entry name" value="4FE4S_FER_2"/>
    <property type="match status" value="2"/>
</dbReference>
<reference evidence="6" key="1">
    <citation type="journal article" date="2020" name="mSystems">
        <title>Genome- and Community-Level Interaction Insights into Carbon Utilization and Element Cycling Functions of Hydrothermarchaeota in Hydrothermal Sediment.</title>
        <authorList>
            <person name="Zhou Z."/>
            <person name="Liu Y."/>
            <person name="Xu W."/>
            <person name="Pan J."/>
            <person name="Luo Z.H."/>
            <person name="Li M."/>
        </authorList>
    </citation>
    <scope>NUCLEOTIDE SEQUENCE [LARGE SCALE GENOMIC DNA]</scope>
    <source>
        <strain evidence="6">SpSt-468</strain>
    </source>
</reference>
<protein>
    <recommendedName>
        <fullName evidence="4">DNA-directed RNA polymerase subunit Rpo3</fullName>
        <ecNumber evidence="4">2.7.7.6</ecNumber>
    </recommendedName>
    <alternativeName>
        <fullName evidence="4">DNA-directed RNA polymerase subunit D</fullName>
    </alternativeName>
</protein>
<dbReference type="InterPro" id="IPR022842">
    <property type="entry name" value="RNAP_Rpo3/Rpb3/RPAC1"/>
</dbReference>
<comment type="catalytic activity">
    <reaction evidence="4">
        <text>RNA(n) + a ribonucleoside 5'-triphosphate = RNA(n+1) + diphosphate</text>
        <dbReference type="Rhea" id="RHEA:21248"/>
        <dbReference type="Rhea" id="RHEA-COMP:14527"/>
        <dbReference type="Rhea" id="RHEA-COMP:17342"/>
        <dbReference type="ChEBI" id="CHEBI:33019"/>
        <dbReference type="ChEBI" id="CHEBI:61557"/>
        <dbReference type="ChEBI" id="CHEBI:140395"/>
        <dbReference type="EC" id="2.7.7.6"/>
    </reaction>
</comment>
<comment type="caution">
    <text evidence="6">The sequence shown here is derived from an EMBL/GenBank/DDBJ whole genome shotgun (WGS) entry which is preliminary data.</text>
</comment>
<dbReference type="SUPFAM" id="SSF56553">
    <property type="entry name" value="Insert subdomain of RNA polymerase alpha subunit"/>
    <property type="match status" value="1"/>
</dbReference>
<proteinExistence type="inferred from homology"/>
<keyword evidence="4" id="KW-0479">Metal-binding</keyword>
<dbReference type="InterPro" id="IPR036643">
    <property type="entry name" value="RNApol_insert_sf"/>
</dbReference>
<keyword evidence="2 4" id="KW-0804">Transcription</keyword>
<dbReference type="GO" id="GO:0005737">
    <property type="term" value="C:cytoplasm"/>
    <property type="evidence" value="ECO:0007669"/>
    <property type="project" value="UniProtKB-SubCell"/>
</dbReference>
<evidence type="ECO:0000256" key="2">
    <source>
        <dbReference type="ARBA" id="ARBA00023163"/>
    </source>
</evidence>
<dbReference type="HAMAP" id="MF_00320">
    <property type="entry name" value="RNApol_arch_Rpo3"/>
    <property type="match status" value="1"/>
</dbReference>
<keyword evidence="4" id="KW-0963">Cytoplasm</keyword>
<feature type="binding site" evidence="4">
    <location>
        <position position="206"/>
    </location>
    <ligand>
        <name>[3Fe-4S] cluster</name>
        <dbReference type="ChEBI" id="CHEBI:21137"/>
    </ligand>
</feature>
<sequence length="268" mass="28950">MQVEILGTEDGQLRVMARGTEPTLMNAIRRTIMSEVAVPAIDKVYVAENTGVLYDEIIAHRLGLVPLKGGENLKLPEECECGGKGCPSCEAVLSLDVEATSDKHLVLSGKLKAEGTVFPANSQIPIVELNTGQRLALEAHARLGRGKDHAKWHPASVAVVKYEPVVEIDMEKCDLCALCVEECPKRILEVRNKALVVNEITKCSLCKVCESICPRGAVKVSYNTSNSMLTVETAGSLSNDELITAACDIIIKKANELKKLIGELAEAQ</sequence>
<dbReference type="AlphaFoldDB" id="A0A7C3J2H4"/>
<feature type="domain" description="4Fe-4S ferredoxin-type" evidence="5">
    <location>
        <begin position="194"/>
        <end position="223"/>
    </location>
</feature>
<dbReference type="PANTHER" id="PTHR11800:SF2">
    <property type="entry name" value="DNA-DIRECTED RNA POLYMERASE II SUBUNIT RPB3"/>
    <property type="match status" value="1"/>
</dbReference>